<feature type="compositionally biased region" description="Low complexity" evidence="1">
    <location>
        <begin position="45"/>
        <end position="57"/>
    </location>
</feature>
<accession>A0A2T5FYX1</accession>
<keyword evidence="3" id="KW-1185">Reference proteome</keyword>
<name>A0A2T5FYX1_9SPHN</name>
<evidence type="ECO:0000256" key="1">
    <source>
        <dbReference type="SAM" id="MobiDB-lite"/>
    </source>
</evidence>
<sequence length="330" mass="35223">MKTLQALADRTAVLFLGVAAGAAIGYSFAKGGEPERDVVVLQSDAAPSAPATKPTTPGDVANGTQPSAPPPPAMAAAEPTPLAPNPPPGEQILATVREGRSIRVGVFGDSFGDGVWSALYRLLPRSERYDVVKFSQQSTGFTRYKRLNLEAHDAGRLGNDPVDVAVISFGANDAQGVYADGRYGALLSPAWQEIIGARIDSYVAMLRRHGAMVYWVGLPKMRDAKFDADITGMNAFYADRMRRLGVPFIDVRPMTVDAEGRYSAYMTDEGTGAQKLLRANDGIHMSMNGYVRISKGLAGQIRAYVDQARQLAATPAAPTLETAQKVSSTS</sequence>
<dbReference type="InterPro" id="IPR007407">
    <property type="entry name" value="DUF459"/>
</dbReference>
<feature type="region of interest" description="Disordered" evidence="1">
    <location>
        <begin position="45"/>
        <end position="91"/>
    </location>
</feature>
<evidence type="ECO:0000313" key="3">
    <source>
        <dbReference type="Proteomes" id="UP000244162"/>
    </source>
</evidence>
<reference evidence="2 3" key="1">
    <citation type="submission" date="2017-09" db="EMBL/GenBank/DDBJ databases">
        <title>Sphingomonas panjinensis sp.nov., isolated from oil-contaminated soil.</title>
        <authorList>
            <person name="Wang L."/>
            <person name="Chen L."/>
        </authorList>
    </citation>
    <scope>NUCLEOTIDE SEQUENCE [LARGE SCALE GENOMIC DNA]</scope>
    <source>
        <strain evidence="2 3">FW-11</strain>
    </source>
</reference>
<dbReference type="SUPFAM" id="SSF52266">
    <property type="entry name" value="SGNH hydrolase"/>
    <property type="match status" value="1"/>
</dbReference>
<comment type="caution">
    <text evidence="2">The sequence shown here is derived from an EMBL/GenBank/DDBJ whole genome shotgun (WGS) entry which is preliminary data.</text>
</comment>
<dbReference type="EMBL" id="NWBU01000007">
    <property type="protein sequence ID" value="PTQ11711.1"/>
    <property type="molecule type" value="Genomic_DNA"/>
</dbReference>
<proteinExistence type="predicted"/>
<organism evidence="2 3">
    <name type="scientific">Sphingomonas oleivorans</name>
    <dbReference type="NCBI Taxonomy" id="1735121"/>
    <lineage>
        <taxon>Bacteria</taxon>
        <taxon>Pseudomonadati</taxon>
        <taxon>Pseudomonadota</taxon>
        <taxon>Alphaproteobacteria</taxon>
        <taxon>Sphingomonadales</taxon>
        <taxon>Sphingomonadaceae</taxon>
        <taxon>Sphingomonas</taxon>
    </lineage>
</organism>
<gene>
    <name evidence="2" type="ORF">CLG96_09535</name>
</gene>
<evidence type="ECO:0000313" key="2">
    <source>
        <dbReference type="EMBL" id="PTQ11711.1"/>
    </source>
</evidence>
<dbReference type="Gene3D" id="3.40.50.1110">
    <property type="entry name" value="SGNH hydrolase"/>
    <property type="match status" value="1"/>
</dbReference>
<dbReference type="Pfam" id="PF04311">
    <property type="entry name" value="DUF459"/>
    <property type="match status" value="1"/>
</dbReference>
<dbReference type="GO" id="GO:0016788">
    <property type="term" value="F:hydrolase activity, acting on ester bonds"/>
    <property type="evidence" value="ECO:0007669"/>
    <property type="project" value="UniProtKB-ARBA"/>
</dbReference>
<dbReference type="InterPro" id="IPR036514">
    <property type="entry name" value="SGNH_hydro_sf"/>
</dbReference>
<dbReference type="AlphaFoldDB" id="A0A2T5FYX1"/>
<dbReference type="OrthoDB" id="9805649at2"/>
<dbReference type="Proteomes" id="UP000244162">
    <property type="component" value="Unassembled WGS sequence"/>
</dbReference>
<protein>
    <submittedName>
        <fullName evidence="2">GDSL family lipase</fullName>
    </submittedName>
</protein>